<dbReference type="VEuPathDB" id="VectorBase:LOC119179468"/>
<dbReference type="InterPro" id="IPR032675">
    <property type="entry name" value="LRR_dom_sf"/>
</dbReference>
<keyword evidence="3" id="KW-1185">Reference proteome</keyword>
<proteinExistence type="predicted"/>
<sequence>MAYGEPSRPELRCRRRSRGTTGRHEIRAVEVNHCSVASCSHLSRALERKSSLKRLSVSNLLDSEAMKKVFNIVSSMKHIEQLVFSNPELRFPWYTTLPFHSLEHIGMTLTALDVENLDITDCSAKELITLLRKSNTITSLAIRGWFLRSNCPVLCEGFVDYLAKNGRILKRLTLRSTDIYNISDLETLLHAISGVTELEELSVNSGLFRAEAIDAFAKVLATNKTLRSLSVDWPKAAHNWTPEHLASFAAGNTAERMHSWIYALRQNTVLLNLVVDLVGFGRDRCSTFICALTQNKSLTRVVIRNLPGGVNLKELCQIIQTCGLQQRVSIENHYLSPLDFPTLLECQEVTSVTLHGFHIPNPDNFCAAFDVLANCRHLTVLRVILGGHSLDMHLHAAIAAYIAGARTLKNIELLHWTDLYNHVHLLDSDSGSPLVRALSSNVNLNSITLECNRLSKKDGESLADLVMKSRALTALTLTTMLGRTIGAFLRSLAPRVHSNYCLLHLRCANVSEAFGREIAAIQNVTSRNTSLVHRAARFVMGDRDTYCARALELVYEHPKLVERLQVHGTVNAAQAADMVAAALTGLTCLDGYMTAAGVVKEKVVCDHSLNAGKQLDEIDQDCWWYIRQHLKVADVIDI</sequence>
<evidence type="ECO:0000313" key="2">
    <source>
        <dbReference type="EMBL" id="KAH8020299.1"/>
    </source>
</evidence>
<comment type="caution">
    <text evidence="2">The sequence shown here is derived from an EMBL/GenBank/DDBJ whole genome shotgun (WGS) entry which is preliminary data.</text>
</comment>
<evidence type="ECO:0000256" key="1">
    <source>
        <dbReference type="ARBA" id="ARBA00022737"/>
    </source>
</evidence>
<reference evidence="2" key="2">
    <citation type="submission" date="2021-09" db="EMBL/GenBank/DDBJ databases">
        <authorList>
            <person name="Jia N."/>
            <person name="Wang J."/>
            <person name="Shi W."/>
            <person name="Du L."/>
            <person name="Sun Y."/>
            <person name="Zhan W."/>
            <person name="Jiang J."/>
            <person name="Wang Q."/>
            <person name="Zhang B."/>
            <person name="Ji P."/>
            <person name="Sakyi L.B."/>
            <person name="Cui X."/>
            <person name="Yuan T."/>
            <person name="Jiang B."/>
            <person name="Yang W."/>
            <person name="Lam T.T.-Y."/>
            <person name="Chang Q."/>
            <person name="Ding S."/>
            <person name="Wang X."/>
            <person name="Zhu J."/>
            <person name="Ruan X."/>
            <person name="Zhao L."/>
            <person name="Wei J."/>
            <person name="Que T."/>
            <person name="Du C."/>
            <person name="Cheng J."/>
            <person name="Dai P."/>
            <person name="Han X."/>
            <person name="Huang E."/>
            <person name="Gao Y."/>
            <person name="Liu J."/>
            <person name="Shao H."/>
            <person name="Ye R."/>
            <person name="Li L."/>
            <person name="Wei W."/>
            <person name="Wang X."/>
            <person name="Wang C."/>
            <person name="Huo Q."/>
            <person name="Li W."/>
            <person name="Guo W."/>
            <person name="Chen H."/>
            <person name="Chen S."/>
            <person name="Zhou L."/>
            <person name="Zhou L."/>
            <person name="Ni X."/>
            <person name="Tian J."/>
            <person name="Zhou Y."/>
            <person name="Sheng Y."/>
            <person name="Liu T."/>
            <person name="Pan Y."/>
            <person name="Xia L."/>
            <person name="Li J."/>
            <person name="Zhao F."/>
            <person name="Cao W."/>
        </authorList>
    </citation>
    <scope>NUCLEOTIDE SEQUENCE</scope>
    <source>
        <strain evidence="2">Rmic-2018</strain>
        <tissue evidence="2">Larvae</tissue>
    </source>
</reference>
<gene>
    <name evidence="2" type="ORF">HPB51_000151</name>
</gene>
<protein>
    <recommendedName>
        <fullName evidence="4">Ran gtpase-activating protein</fullName>
    </recommendedName>
</protein>
<accession>A0A9J6DEA1</accession>
<dbReference type="PANTHER" id="PTHR24111">
    <property type="entry name" value="LEUCINE-RICH REPEAT-CONTAINING PROTEIN 34"/>
    <property type="match status" value="1"/>
</dbReference>
<reference evidence="2" key="1">
    <citation type="journal article" date="2020" name="Cell">
        <title>Large-Scale Comparative Analyses of Tick Genomes Elucidate Their Genetic Diversity and Vector Capacities.</title>
        <authorList>
            <consortium name="Tick Genome and Microbiome Consortium (TIGMIC)"/>
            <person name="Jia N."/>
            <person name="Wang J."/>
            <person name="Shi W."/>
            <person name="Du L."/>
            <person name="Sun Y."/>
            <person name="Zhan W."/>
            <person name="Jiang J.F."/>
            <person name="Wang Q."/>
            <person name="Zhang B."/>
            <person name="Ji P."/>
            <person name="Bell-Sakyi L."/>
            <person name="Cui X.M."/>
            <person name="Yuan T.T."/>
            <person name="Jiang B.G."/>
            <person name="Yang W.F."/>
            <person name="Lam T.T."/>
            <person name="Chang Q.C."/>
            <person name="Ding S.J."/>
            <person name="Wang X.J."/>
            <person name="Zhu J.G."/>
            <person name="Ruan X.D."/>
            <person name="Zhao L."/>
            <person name="Wei J.T."/>
            <person name="Ye R.Z."/>
            <person name="Que T.C."/>
            <person name="Du C.H."/>
            <person name="Zhou Y.H."/>
            <person name="Cheng J.X."/>
            <person name="Dai P.F."/>
            <person name="Guo W.B."/>
            <person name="Han X.H."/>
            <person name="Huang E.J."/>
            <person name="Li L.F."/>
            <person name="Wei W."/>
            <person name="Gao Y.C."/>
            <person name="Liu J.Z."/>
            <person name="Shao H.Z."/>
            <person name="Wang X."/>
            <person name="Wang C.C."/>
            <person name="Yang T.C."/>
            <person name="Huo Q.B."/>
            <person name="Li W."/>
            <person name="Chen H.Y."/>
            <person name="Chen S.E."/>
            <person name="Zhou L.G."/>
            <person name="Ni X.B."/>
            <person name="Tian J.H."/>
            <person name="Sheng Y."/>
            <person name="Liu T."/>
            <person name="Pan Y.S."/>
            <person name="Xia L.Y."/>
            <person name="Li J."/>
            <person name="Zhao F."/>
            <person name="Cao W.C."/>
        </authorList>
    </citation>
    <scope>NUCLEOTIDE SEQUENCE</scope>
    <source>
        <strain evidence="2">Rmic-2018</strain>
    </source>
</reference>
<dbReference type="PANTHER" id="PTHR24111:SF0">
    <property type="entry name" value="LEUCINE-RICH REPEAT-CONTAINING PROTEIN"/>
    <property type="match status" value="1"/>
</dbReference>
<dbReference type="Gene3D" id="3.80.10.10">
    <property type="entry name" value="Ribonuclease Inhibitor"/>
    <property type="match status" value="2"/>
</dbReference>
<organism evidence="2 3">
    <name type="scientific">Rhipicephalus microplus</name>
    <name type="common">Cattle tick</name>
    <name type="synonym">Boophilus microplus</name>
    <dbReference type="NCBI Taxonomy" id="6941"/>
    <lineage>
        <taxon>Eukaryota</taxon>
        <taxon>Metazoa</taxon>
        <taxon>Ecdysozoa</taxon>
        <taxon>Arthropoda</taxon>
        <taxon>Chelicerata</taxon>
        <taxon>Arachnida</taxon>
        <taxon>Acari</taxon>
        <taxon>Parasitiformes</taxon>
        <taxon>Ixodida</taxon>
        <taxon>Ixodoidea</taxon>
        <taxon>Ixodidae</taxon>
        <taxon>Rhipicephalinae</taxon>
        <taxon>Rhipicephalus</taxon>
        <taxon>Boophilus</taxon>
    </lineage>
</organism>
<name>A0A9J6DEA1_RHIMP</name>
<dbReference type="InterPro" id="IPR052201">
    <property type="entry name" value="LRR-containing_regulator"/>
</dbReference>
<dbReference type="SUPFAM" id="SSF52047">
    <property type="entry name" value="RNI-like"/>
    <property type="match status" value="2"/>
</dbReference>
<evidence type="ECO:0000313" key="3">
    <source>
        <dbReference type="Proteomes" id="UP000821866"/>
    </source>
</evidence>
<dbReference type="Proteomes" id="UP000821866">
    <property type="component" value="Chromosome 7"/>
</dbReference>
<evidence type="ECO:0008006" key="4">
    <source>
        <dbReference type="Google" id="ProtNLM"/>
    </source>
</evidence>
<keyword evidence="1" id="KW-0677">Repeat</keyword>
<dbReference type="EMBL" id="JABSTU010000009">
    <property type="protein sequence ID" value="KAH8020299.1"/>
    <property type="molecule type" value="Genomic_DNA"/>
</dbReference>
<dbReference type="AlphaFoldDB" id="A0A9J6DEA1"/>